<dbReference type="PANTHER" id="PTHR19877">
    <property type="entry name" value="EUKARYOTIC TRANSLATION INITIATION FACTOR 3 SUBUNIT I"/>
    <property type="match status" value="1"/>
</dbReference>
<evidence type="ECO:0000256" key="3">
    <source>
        <dbReference type="ARBA" id="ARBA00022737"/>
    </source>
</evidence>
<feature type="repeat" description="WD" evidence="7">
    <location>
        <begin position="58"/>
        <end position="99"/>
    </location>
</feature>
<keyword evidence="4" id="KW-0508">mRNA splicing</keyword>
<protein>
    <recommendedName>
        <fullName evidence="6">Serine-threonine kinase receptor-associated protein</fullName>
    </recommendedName>
</protein>
<proteinExistence type="inferred from homology"/>
<keyword evidence="1 7" id="KW-0853">WD repeat</keyword>
<dbReference type="GO" id="GO:0032797">
    <property type="term" value="C:SMN complex"/>
    <property type="evidence" value="ECO:0007669"/>
    <property type="project" value="TreeGrafter"/>
</dbReference>
<feature type="region of interest" description="Disordered" evidence="8">
    <location>
        <begin position="135"/>
        <end position="164"/>
    </location>
</feature>
<dbReference type="InterPro" id="IPR001680">
    <property type="entry name" value="WD40_rpt"/>
</dbReference>
<dbReference type="PROSITE" id="PS50294">
    <property type="entry name" value="WD_REPEATS_REGION"/>
    <property type="match status" value="2"/>
</dbReference>
<dbReference type="PROSITE" id="PS50082">
    <property type="entry name" value="WD_REPEATS_2"/>
    <property type="match status" value="2"/>
</dbReference>
<dbReference type="SMART" id="SM00320">
    <property type="entry name" value="WD40"/>
    <property type="match status" value="7"/>
</dbReference>
<accession>A0A8H7AU04</accession>
<comment type="similarity">
    <text evidence="5">Belongs to the WD repeat STRAP family.</text>
</comment>
<evidence type="ECO:0000313" key="9">
    <source>
        <dbReference type="EMBL" id="KAF7513514.1"/>
    </source>
</evidence>
<dbReference type="Pfam" id="PF00400">
    <property type="entry name" value="WD40"/>
    <property type="match status" value="4"/>
</dbReference>
<keyword evidence="10" id="KW-1185">Reference proteome</keyword>
<comment type="caution">
    <text evidence="9">The sequence shown here is derived from an EMBL/GenBank/DDBJ whole genome shotgun (WGS) entry which is preliminary data.</text>
</comment>
<feature type="compositionally biased region" description="Low complexity" evidence="8">
    <location>
        <begin position="137"/>
        <end position="150"/>
    </location>
</feature>
<feature type="repeat" description="WD" evidence="7">
    <location>
        <begin position="295"/>
        <end position="327"/>
    </location>
</feature>
<dbReference type="InterPro" id="IPR036322">
    <property type="entry name" value="WD40_repeat_dom_sf"/>
</dbReference>
<dbReference type="GO" id="GO:0000387">
    <property type="term" value="P:spliceosomal snRNP assembly"/>
    <property type="evidence" value="ECO:0007669"/>
    <property type="project" value="TreeGrafter"/>
</dbReference>
<evidence type="ECO:0000256" key="1">
    <source>
        <dbReference type="ARBA" id="ARBA00022574"/>
    </source>
</evidence>
<keyword evidence="2" id="KW-0507">mRNA processing</keyword>
<sequence length="337" mass="36922">MASENLKVLPLTCHGHSRPITHLSFSSVENDQYYLISASKDNNPMLRDGITGDWIGTFIGHKGACWSSALSSDAALAATGSADFSAKIWDPQTGECLHTLGHRHIVRSVAFPLQVNPGCVATGGREKKLRIFDLTRGSTASSPTSPNASGEGTESNIEGHELAPDTHTDTIKSVLWNADYNIITTADDKNLRWFDLRSQKPIFTFNTKDEIMSCELNTLHTMGNGNSGVISVAAGKSCYFFNGGRPGELLKKMDFDQDIASVAINARTRKVVTGGKNETWAHVWDLETEEELEVHKGHHGPIWSIQFSPDGNLYATGSEDGTIKLWKACKEPYGLWR</sequence>
<reference evidence="9" key="1">
    <citation type="submission" date="2020-02" db="EMBL/GenBank/DDBJ databases">
        <authorList>
            <person name="Palmer J.M."/>
        </authorList>
    </citation>
    <scope>NUCLEOTIDE SEQUENCE</scope>
    <source>
        <strain evidence="9">EPUS1.4</strain>
        <tissue evidence="9">Thallus</tissue>
    </source>
</reference>
<name>A0A8H7AU04_9EURO</name>
<evidence type="ECO:0000256" key="2">
    <source>
        <dbReference type="ARBA" id="ARBA00022664"/>
    </source>
</evidence>
<evidence type="ECO:0000256" key="7">
    <source>
        <dbReference type="PROSITE-ProRule" id="PRU00221"/>
    </source>
</evidence>
<dbReference type="Gene3D" id="2.130.10.10">
    <property type="entry name" value="YVTN repeat-like/Quinoprotein amine dehydrogenase"/>
    <property type="match status" value="1"/>
</dbReference>
<dbReference type="Proteomes" id="UP000606974">
    <property type="component" value="Unassembled WGS sequence"/>
</dbReference>
<organism evidence="9 10">
    <name type="scientific">Endocarpon pusillum</name>
    <dbReference type="NCBI Taxonomy" id="364733"/>
    <lineage>
        <taxon>Eukaryota</taxon>
        <taxon>Fungi</taxon>
        <taxon>Dikarya</taxon>
        <taxon>Ascomycota</taxon>
        <taxon>Pezizomycotina</taxon>
        <taxon>Eurotiomycetes</taxon>
        <taxon>Chaetothyriomycetidae</taxon>
        <taxon>Verrucariales</taxon>
        <taxon>Verrucariaceae</taxon>
        <taxon>Endocarpon</taxon>
    </lineage>
</organism>
<keyword evidence="3" id="KW-0677">Repeat</keyword>
<dbReference type="EMBL" id="JAACFV010000005">
    <property type="protein sequence ID" value="KAF7513514.1"/>
    <property type="molecule type" value="Genomic_DNA"/>
</dbReference>
<dbReference type="InterPro" id="IPR015943">
    <property type="entry name" value="WD40/YVTN_repeat-like_dom_sf"/>
</dbReference>
<dbReference type="OrthoDB" id="408728at2759"/>
<evidence type="ECO:0000256" key="8">
    <source>
        <dbReference type="SAM" id="MobiDB-lite"/>
    </source>
</evidence>
<dbReference type="AlphaFoldDB" id="A0A8H7AU04"/>
<evidence type="ECO:0000313" key="10">
    <source>
        <dbReference type="Proteomes" id="UP000606974"/>
    </source>
</evidence>
<dbReference type="SUPFAM" id="SSF50978">
    <property type="entry name" value="WD40 repeat-like"/>
    <property type="match status" value="1"/>
</dbReference>
<gene>
    <name evidence="9" type="ORF">GJ744_008808</name>
</gene>
<dbReference type="GO" id="GO:0003723">
    <property type="term" value="F:RNA binding"/>
    <property type="evidence" value="ECO:0007669"/>
    <property type="project" value="TreeGrafter"/>
</dbReference>
<evidence type="ECO:0000256" key="5">
    <source>
        <dbReference type="ARBA" id="ARBA00038394"/>
    </source>
</evidence>
<evidence type="ECO:0000256" key="6">
    <source>
        <dbReference type="ARBA" id="ARBA00040390"/>
    </source>
</evidence>
<dbReference type="PANTHER" id="PTHR19877:SF13">
    <property type="entry name" value="SERINE-THREONINE KINASE RECEPTOR-ASSOCIATED PROTEIN"/>
    <property type="match status" value="1"/>
</dbReference>
<evidence type="ECO:0000256" key="4">
    <source>
        <dbReference type="ARBA" id="ARBA00023187"/>
    </source>
</evidence>